<feature type="signal peptide" evidence="2">
    <location>
        <begin position="1"/>
        <end position="19"/>
    </location>
</feature>
<feature type="transmembrane region" description="Helical" evidence="1">
    <location>
        <begin position="92"/>
        <end position="112"/>
    </location>
</feature>
<keyword evidence="1" id="KW-1133">Transmembrane helix</keyword>
<accession>A0A8J9SVJ3</accession>
<feature type="transmembrane region" description="Helical" evidence="1">
    <location>
        <begin position="119"/>
        <end position="139"/>
    </location>
</feature>
<organism evidence="3">
    <name type="scientific">Phaeodactylum tricornutum</name>
    <name type="common">Diatom</name>
    <dbReference type="NCBI Taxonomy" id="2850"/>
    <lineage>
        <taxon>Eukaryota</taxon>
        <taxon>Sar</taxon>
        <taxon>Stramenopiles</taxon>
        <taxon>Ochrophyta</taxon>
        <taxon>Bacillariophyta</taxon>
        <taxon>Bacillariophyceae</taxon>
        <taxon>Bacillariophycidae</taxon>
        <taxon>Naviculales</taxon>
        <taxon>Phaeodactylaceae</taxon>
        <taxon>Phaeodactylum</taxon>
    </lineage>
</organism>
<evidence type="ECO:0000256" key="2">
    <source>
        <dbReference type="SAM" id="SignalP"/>
    </source>
</evidence>
<name>A0A8J9SVJ3_PHATR</name>
<gene>
    <name evidence="3" type="ORF">PTTT1_LOCUS4186</name>
</gene>
<protein>
    <submittedName>
        <fullName evidence="3">Uncharacterized protein</fullName>
    </submittedName>
</protein>
<evidence type="ECO:0000256" key="1">
    <source>
        <dbReference type="SAM" id="Phobius"/>
    </source>
</evidence>
<keyword evidence="1" id="KW-0472">Membrane</keyword>
<sequence>MRILFVSIFVVAALSKANAFTAVSRSQTLASLAQGGVLADCRATSIRPLRMADEKDEEFWRQQKVLIREMSGATERAIRAEQKQKFAIRRNALVSDTAFIGFFIFCSLWSVFDNPFVAFSYAFGASLGLAYAYGLGKYVESIGVVSFDAPEPGDGVGQARLAFLFILFIIVGKFRAQGLLELPASK</sequence>
<keyword evidence="2" id="KW-0732">Signal</keyword>
<dbReference type="AlphaFoldDB" id="A0A8J9SVJ3"/>
<evidence type="ECO:0000313" key="3">
    <source>
        <dbReference type="EMBL" id="CAG9277557.1"/>
    </source>
</evidence>
<feature type="chain" id="PRO_5035419277" evidence="2">
    <location>
        <begin position="20"/>
        <end position="186"/>
    </location>
</feature>
<dbReference type="Proteomes" id="UP000836788">
    <property type="component" value="Chromosome 1"/>
</dbReference>
<proteinExistence type="predicted"/>
<keyword evidence="1" id="KW-0812">Transmembrane</keyword>
<dbReference type="EMBL" id="OU594942">
    <property type="protein sequence ID" value="CAG9277557.1"/>
    <property type="molecule type" value="Genomic_DNA"/>
</dbReference>
<reference evidence="3" key="1">
    <citation type="submission" date="2022-02" db="EMBL/GenBank/DDBJ databases">
        <authorList>
            <person name="Giguere J D."/>
        </authorList>
    </citation>
    <scope>NUCLEOTIDE SEQUENCE</scope>
    <source>
        <strain evidence="3">CCAP 1055/1</strain>
    </source>
</reference>